<keyword evidence="3" id="KW-0378">Hydrolase</keyword>
<dbReference type="SUPFAM" id="SSF56235">
    <property type="entry name" value="N-terminal nucleophile aminohydrolases (Ntn hydrolases)"/>
    <property type="match status" value="1"/>
</dbReference>
<keyword evidence="3" id="KW-0012">Acyltransferase</keyword>
<dbReference type="Pfam" id="PF01019">
    <property type="entry name" value="G_glu_transpept"/>
    <property type="match status" value="1"/>
</dbReference>
<keyword evidence="6" id="KW-1185">Reference proteome</keyword>
<keyword evidence="3 5" id="KW-0808">Transferase</keyword>
<feature type="region of interest" description="Disordered" evidence="4">
    <location>
        <begin position="528"/>
        <end position="570"/>
    </location>
</feature>
<evidence type="ECO:0000313" key="5">
    <source>
        <dbReference type="EMBL" id="OCF33357.1"/>
    </source>
</evidence>
<comment type="catalytic activity">
    <reaction evidence="3">
        <text>an S-substituted glutathione + H2O = an S-substituted L-cysteinylglycine + L-glutamate</text>
        <dbReference type="Rhea" id="RHEA:59468"/>
        <dbReference type="ChEBI" id="CHEBI:15377"/>
        <dbReference type="ChEBI" id="CHEBI:29985"/>
        <dbReference type="ChEBI" id="CHEBI:90779"/>
        <dbReference type="ChEBI" id="CHEBI:143103"/>
        <dbReference type="EC" id="3.4.19.13"/>
    </reaction>
</comment>
<feature type="binding site" evidence="2">
    <location>
        <position position="76"/>
    </location>
    <ligand>
        <name>L-glutamate</name>
        <dbReference type="ChEBI" id="CHEBI:29985"/>
    </ligand>
</feature>
<dbReference type="AlphaFoldDB" id="A0A1B9GQT6"/>
<protein>
    <recommendedName>
        <fullName evidence="3">Glutathione hydrolase</fullName>
        <ecNumber evidence="3">2.3.2.2</ecNumber>
        <ecNumber evidence="3">3.4.19.13</ecNumber>
    </recommendedName>
    <alternativeName>
        <fullName evidence="3">Gamma-glutamyltransferase</fullName>
    </alternativeName>
    <alternativeName>
        <fullName evidence="3">Gamma-glutamyltranspeptidase</fullName>
    </alternativeName>
</protein>
<dbReference type="InterPro" id="IPR043138">
    <property type="entry name" value="GGT_lsub"/>
</dbReference>
<dbReference type="PRINTS" id="PR01210">
    <property type="entry name" value="GGTRANSPTASE"/>
</dbReference>
<dbReference type="OrthoDB" id="1081007at2759"/>
<reference evidence="6" key="2">
    <citation type="submission" date="2013-12" db="EMBL/GenBank/DDBJ databases">
        <title>Evolution of pathogenesis and genome organization in the Tremellales.</title>
        <authorList>
            <person name="Cuomo C."/>
            <person name="Litvintseva A."/>
            <person name="Heitman J."/>
            <person name="Chen Y."/>
            <person name="Sun S."/>
            <person name="Springer D."/>
            <person name="Dromer F."/>
            <person name="Young S."/>
            <person name="Zeng Q."/>
            <person name="Chapman S."/>
            <person name="Gujja S."/>
            <person name="Saif S."/>
            <person name="Birren B."/>
        </authorList>
    </citation>
    <scope>NUCLEOTIDE SEQUENCE [LARGE SCALE GENOMIC DNA]</scope>
    <source>
        <strain evidence="6">BCC8398</strain>
    </source>
</reference>
<dbReference type="Gene3D" id="1.10.246.130">
    <property type="match status" value="1"/>
</dbReference>
<comment type="pathway">
    <text evidence="3">Sulfur metabolism; glutathione metabolism.</text>
</comment>
<dbReference type="PANTHER" id="PTHR11686">
    <property type="entry name" value="GAMMA GLUTAMYL TRANSPEPTIDASE"/>
    <property type="match status" value="1"/>
</dbReference>
<feature type="compositionally biased region" description="Polar residues" evidence="4">
    <location>
        <begin position="535"/>
        <end position="548"/>
    </location>
</feature>
<accession>A0A1B9GQT6</accession>
<dbReference type="Gene3D" id="3.60.20.40">
    <property type="match status" value="1"/>
</dbReference>
<dbReference type="EC" id="3.4.19.13" evidence="3"/>
<evidence type="ECO:0000313" key="6">
    <source>
        <dbReference type="Proteomes" id="UP000092666"/>
    </source>
</evidence>
<dbReference type="UniPathway" id="UPA00204"/>
<evidence type="ECO:0000256" key="3">
    <source>
        <dbReference type="RuleBase" id="RU368068"/>
    </source>
</evidence>
<sequence>MSNAPSSVLSGAVTSEQLRASEIGTSILSSGGNAADAIIATVLAINTLAPYHSDIGGGGFAIVRTKDGDHDVLDFRHTAPASATSEFYRDEHISTSVGGAAVAVPGELRGLEELHHRYGRLPWAKLFEPSIKLAENGFEVRPDLYEFLIGDYSWTSLDPAYGSLYGHDGRPIPMGSTWRRPEYANTLRKVAEEGTGAFYGGEIAESIVNVVQERGGFMSLDDLKNYRVKWRKPLSTQYRQYTLWAPPAPASGAIWLSAMGMLSRFEAEGRGSVADLHRLTEALRLAYGQRTALGDPAFVPGLDEAQTSWLNPSAIDERARLIDDKTTHPPDYYKPAKVEIVEDHGTSNITAADSDGLVVSITTTVGLGWGSRIIVPGYGFVLNDSMDDFSVEGRPNGTGYEPQVANFVFGRKRPLSSSCPYIIELTSTGQPILSGGAAGGSTIISANTQVARNVLDYNMTPFEALRERRLHNQILPDHSIFELPGVYSGVTVEGFEEDSETVKGLREKGHQIEWTKRNRSVPVALGIQREEPEESSNLSSANGPQSAPTWKWDPQAEPRRVDSGGSVFIA</sequence>
<dbReference type="InterPro" id="IPR029055">
    <property type="entry name" value="Ntn_hydrolases_N"/>
</dbReference>
<evidence type="ECO:0000256" key="2">
    <source>
        <dbReference type="PIRSR" id="PIRSR600101-2"/>
    </source>
</evidence>
<comment type="function">
    <text evidence="3">Cleaves the gamma-glutamyl peptide bond of glutathione and glutathione conjugates.</text>
</comment>
<evidence type="ECO:0000256" key="1">
    <source>
        <dbReference type="PIRSR" id="PIRSR600101-1"/>
    </source>
</evidence>
<dbReference type="EMBL" id="KV700126">
    <property type="protein sequence ID" value="OCF33357.1"/>
    <property type="molecule type" value="Genomic_DNA"/>
</dbReference>
<dbReference type="Proteomes" id="UP000092666">
    <property type="component" value="Unassembled WGS sequence"/>
</dbReference>
<dbReference type="EC" id="2.3.2.2" evidence="3"/>
<comment type="catalytic activity">
    <reaction evidence="3">
        <text>an N-terminal (5-L-glutamyl)-[peptide] + an alpha-amino acid = 5-L-glutamyl amino acid + an N-terminal L-alpha-aminoacyl-[peptide]</text>
        <dbReference type="Rhea" id="RHEA:23904"/>
        <dbReference type="Rhea" id="RHEA-COMP:9780"/>
        <dbReference type="Rhea" id="RHEA-COMP:9795"/>
        <dbReference type="ChEBI" id="CHEBI:77644"/>
        <dbReference type="ChEBI" id="CHEBI:78597"/>
        <dbReference type="ChEBI" id="CHEBI:78599"/>
        <dbReference type="ChEBI" id="CHEBI:78608"/>
        <dbReference type="EC" id="2.3.2.2"/>
    </reaction>
</comment>
<feature type="binding site" evidence="2">
    <location>
        <begin position="416"/>
        <end position="417"/>
    </location>
    <ligand>
        <name>L-glutamate</name>
        <dbReference type="ChEBI" id="CHEBI:29985"/>
    </ligand>
</feature>
<dbReference type="GO" id="GO:0103068">
    <property type="term" value="F:leukotriene C4 gamma-glutamyl transferase activity"/>
    <property type="evidence" value="ECO:0007669"/>
    <property type="project" value="UniProtKB-EC"/>
</dbReference>
<name>A0A1B9GQT6_9TREE</name>
<organism evidence="5 6">
    <name type="scientific">Kwoniella heveanensis BCC8398</name>
    <dbReference type="NCBI Taxonomy" id="1296120"/>
    <lineage>
        <taxon>Eukaryota</taxon>
        <taxon>Fungi</taxon>
        <taxon>Dikarya</taxon>
        <taxon>Basidiomycota</taxon>
        <taxon>Agaricomycotina</taxon>
        <taxon>Tremellomycetes</taxon>
        <taxon>Tremellales</taxon>
        <taxon>Cryptococcaceae</taxon>
        <taxon>Kwoniella</taxon>
    </lineage>
</organism>
<dbReference type="GO" id="GO:0036374">
    <property type="term" value="F:glutathione hydrolase activity"/>
    <property type="evidence" value="ECO:0007669"/>
    <property type="project" value="UniProtKB-UniRule"/>
</dbReference>
<dbReference type="InterPro" id="IPR000101">
    <property type="entry name" value="GGT_peptidase"/>
</dbReference>
<comment type="catalytic activity">
    <reaction evidence="3">
        <text>glutathione + H2O = L-cysteinylglycine + L-glutamate</text>
        <dbReference type="Rhea" id="RHEA:28807"/>
        <dbReference type="ChEBI" id="CHEBI:15377"/>
        <dbReference type="ChEBI" id="CHEBI:29985"/>
        <dbReference type="ChEBI" id="CHEBI:57925"/>
        <dbReference type="ChEBI" id="CHEBI:61694"/>
        <dbReference type="EC" id="3.4.19.13"/>
    </reaction>
</comment>
<dbReference type="GO" id="GO:0006751">
    <property type="term" value="P:glutathione catabolic process"/>
    <property type="evidence" value="ECO:0007669"/>
    <property type="project" value="UniProtKB-UniRule"/>
</dbReference>
<evidence type="ECO:0000256" key="4">
    <source>
        <dbReference type="SAM" id="MobiDB-lite"/>
    </source>
</evidence>
<dbReference type="STRING" id="1296120.A0A1B9GQT6"/>
<dbReference type="PANTHER" id="PTHR11686:SF62">
    <property type="entry name" value="GLUTATHIONE HYDROLASE"/>
    <property type="match status" value="1"/>
</dbReference>
<dbReference type="InterPro" id="IPR043137">
    <property type="entry name" value="GGT_ssub_C"/>
</dbReference>
<gene>
    <name evidence="5" type="ORF">I316_05099</name>
</gene>
<feature type="binding site" evidence="2">
    <location>
        <position position="388"/>
    </location>
    <ligand>
        <name>L-glutamate</name>
        <dbReference type="ChEBI" id="CHEBI:29985"/>
    </ligand>
</feature>
<feature type="binding site" evidence="2">
    <location>
        <position position="440"/>
    </location>
    <ligand>
        <name>L-glutamate</name>
        <dbReference type="ChEBI" id="CHEBI:29985"/>
    </ligand>
</feature>
<dbReference type="GO" id="GO:0005886">
    <property type="term" value="C:plasma membrane"/>
    <property type="evidence" value="ECO:0007669"/>
    <property type="project" value="TreeGrafter"/>
</dbReference>
<feature type="active site" description="Nucleophile" evidence="1">
    <location>
        <position position="346"/>
    </location>
</feature>
<dbReference type="NCBIfam" id="TIGR00066">
    <property type="entry name" value="g_glut_trans"/>
    <property type="match status" value="1"/>
</dbReference>
<proteinExistence type="predicted"/>
<reference evidence="5 6" key="1">
    <citation type="submission" date="2013-07" db="EMBL/GenBank/DDBJ databases">
        <title>The Genome Sequence of Cryptococcus heveanensis BCC8398.</title>
        <authorList>
            <consortium name="The Broad Institute Genome Sequencing Platform"/>
            <person name="Cuomo C."/>
            <person name="Litvintseva A."/>
            <person name="Chen Y."/>
            <person name="Heitman J."/>
            <person name="Sun S."/>
            <person name="Springer D."/>
            <person name="Dromer F."/>
            <person name="Young S.K."/>
            <person name="Zeng Q."/>
            <person name="Gargeya S."/>
            <person name="Fitzgerald M."/>
            <person name="Abouelleil A."/>
            <person name="Alvarado L."/>
            <person name="Berlin A.M."/>
            <person name="Chapman S.B."/>
            <person name="Dewar J."/>
            <person name="Goldberg J."/>
            <person name="Griggs A."/>
            <person name="Gujja S."/>
            <person name="Hansen M."/>
            <person name="Howarth C."/>
            <person name="Imamovic A."/>
            <person name="Larimer J."/>
            <person name="McCowan C."/>
            <person name="Murphy C."/>
            <person name="Pearson M."/>
            <person name="Priest M."/>
            <person name="Roberts A."/>
            <person name="Saif S."/>
            <person name="Shea T."/>
            <person name="Sykes S."/>
            <person name="Wortman J."/>
            <person name="Nusbaum C."/>
            <person name="Birren B."/>
        </authorList>
    </citation>
    <scope>NUCLEOTIDE SEQUENCE [LARGE SCALE GENOMIC DNA]</scope>
    <source>
        <strain evidence="5 6">BCC8398</strain>
    </source>
</reference>